<evidence type="ECO:0000256" key="2">
    <source>
        <dbReference type="ARBA" id="ARBA00025589"/>
    </source>
</evidence>
<feature type="site" description="Substrate discrimination" evidence="4">
    <location>
        <position position="18"/>
    </location>
</feature>
<dbReference type="EC" id="2.7.7.7" evidence="4"/>
<evidence type="ECO:0000256" key="4">
    <source>
        <dbReference type="HAMAP-Rule" id="MF_01113"/>
    </source>
</evidence>
<dbReference type="Gene3D" id="3.30.1490.100">
    <property type="entry name" value="DNA polymerase, Y-family, little finger domain"/>
    <property type="match status" value="1"/>
</dbReference>
<name>A0ABX1G9G9_9MICC</name>
<gene>
    <name evidence="4 6" type="primary">dinB</name>
    <name evidence="6" type="ORF">HED64_16445</name>
</gene>
<keyword evidence="4" id="KW-0238">DNA-binding</keyword>
<dbReference type="PROSITE" id="PS50173">
    <property type="entry name" value="UMUC"/>
    <property type="match status" value="1"/>
</dbReference>
<comment type="cofactor">
    <cofactor evidence="4">
        <name>Mg(2+)</name>
        <dbReference type="ChEBI" id="CHEBI:18420"/>
    </cofactor>
    <text evidence="4">Binds 2 magnesium ions per subunit.</text>
</comment>
<dbReference type="InterPro" id="IPR001126">
    <property type="entry name" value="UmuC"/>
</dbReference>
<organism evidence="6 7">
    <name type="scientific">Paeniglutamicibacter terrestris</name>
    <dbReference type="NCBI Taxonomy" id="2723403"/>
    <lineage>
        <taxon>Bacteria</taxon>
        <taxon>Bacillati</taxon>
        <taxon>Actinomycetota</taxon>
        <taxon>Actinomycetes</taxon>
        <taxon>Micrococcales</taxon>
        <taxon>Micrococcaceae</taxon>
        <taxon>Paeniglutamicibacter</taxon>
    </lineage>
</organism>
<keyword evidence="7" id="KW-1185">Reference proteome</keyword>
<keyword evidence="4" id="KW-0234">DNA repair</keyword>
<keyword evidence="4 6" id="KW-0808">Transferase</keyword>
<dbReference type="EMBL" id="JAAWVT010000009">
    <property type="protein sequence ID" value="NKG22290.1"/>
    <property type="molecule type" value="Genomic_DNA"/>
</dbReference>
<comment type="subunit">
    <text evidence="4">Monomer.</text>
</comment>
<evidence type="ECO:0000313" key="6">
    <source>
        <dbReference type="EMBL" id="NKG22290.1"/>
    </source>
</evidence>
<dbReference type="InterPro" id="IPR050116">
    <property type="entry name" value="DNA_polymerase-Y"/>
</dbReference>
<evidence type="ECO:0000313" key="7">
    <source>
        <dbReference type="Proteomes" id="UP000746595"/>
    </source>
</evidence>
<dbReference type="NCBIfam" id="NF002677">
    <property type="entry name" value="PRK02406.1"/>
    <property type="match status" value="1"/>
</dbReference>
<dbReference type="Proteomes" id="UP000746595">
    <property type="component" value="Unassembled WGS sequence"/>
</dbReference>
<dbReference type="InterPro" id="IPR036775">
    <property type="entry name" value="DNA_pol_Y-fam_lit_finger_sf"/>
</dbReference>
<dbReference type="HAMAP" id="MF_01113">
    <property type="entry name" value="DNApol_IV"/>
    <property type="match status" value="1"/>
</dbReference>
<dbReference type="CDD" id="cd03586">
    <property type="entry name" value="PolY_Pol_IV_kappa"/>
    <property type="match status" value="1"/>
</dbReference>
<dbReference type="PANTHER" id="PTHR11076">
    <property type="entry name" value="DNA REPAIR POLYMERASE UMUC / TRANSFERASE FAMILY MEMBER"/>
    <property type="match status" value="1"/>
</dbReference>
<sequence length="394" mass="42818">MVQGKVRAILHVDMDAFFVSVELLTRPELVGKQIIVGHVGERSVVLSASYECRALGVKSAMPMSIATRMAPKAIVIEPTQGLYRTYSARIMEIFREVTPLVEQLSVDEAFLDVTGSMRRLGPPPVIGTMIRKRLRDELGLPASVGIASSKFVAKVASTGAKPDGMLVIQPERTLEYLHTLPVGALWGVGAKTAEVLREMGIGTVAQLAATPENTLSRRLGTTGNHLYALAWGRDDRAVETEREEKSIGAEATFAVDLWDEEALRREILHLGHRVAARLRQANKVAGVVALKLRYSDFSTLSRSRTLPVPSNAAGELVGAVEGLLEKLGARPQAVRLVGIRAEKLTEAGGGMQLSFDPRDDNWRQAEATMDLISSRFPAGALRPASLLERGQKDK</sequence>
<comment type="catalytic activity">
    <reaction evidence="3 4">
        <text>DNA(n) + a 2'-deoxyribonucleoside 5'-triphosphate = DNA(n+1) + diphosphate</text>
        <dbReference type="Rhea" id="RHEA:22508"/>
        <dbReference type="Rhea" id="RHEA-COMP:17339"/>
        <dbReference type="Rhea" id="RHEA-COMP:17340"/>
        <dbReference type="ChEBI" id="CHEBI:33019"/>
        <dbReference type="ChEBI" id="CHEBI:61560"/>
        <dbReference type="ChEBI" id="CHEBI:173112"/>
        <dbReference type="EC" id="2.7.7.7"/>
    </reaction>
</comment>
<dbReference type="InterPro" id="IPR024728">
    <property type="entry name" value="PolY_HhH_motif"/>
</dbReference>
<dbReference type="SUPFAM" id="SSF100879">
    <property type="entry name" value="Lesion bypass DNA polymerase (Y-family), little finger domain"/>
    <property type="match status" value="1"/>
</dbReference>
<comment type="subcellular location">
    <subcellularLocation>
        <location evidence="4">Cytoplasm</location>
    </subcellularLocation>
</comment>
<dbReference type="InterPro" id="IPR017961">
    <property type="entry name" value="DNA_pol_Y-fam_little_finger"/>
</dbReference>
<keyword evidence="4" id="KW-0239">DNA-directed DNA polymerase</keyword>
<dbReference type="GO" id="GO:0003887">
    <property type="term" value="F:DNA-directed DNA polymerase activity"/>
    <property type="evidence" value="ECO:0007669"/>
    <property type="project" value="UniProtKB-EC"/>
</dbReference>
<comment type="function">
    <text evidence="2 4">Poorly processive, error-prone DNA polymerase involved in untargeted mutagenesis. Copies undamaged DNA at stalled replication forks, which arise in vivo from mismatched or misaligned primer ends. These misaligned primers can be extended by PolIV. Exhibits no 3'-5' exonuclease (proofreading) activity. May be involved in translesional synthesis, in conjunction with the beta clamp from PolIII.</text>
</comment>
<protein>
    <recommendedName>
        <fullName evidence="4">DNA polymerase IV</fullName>
        <shortName evidence="4">Pol IV</shortName>
        <ecNumber evidence="4">2.7.7.7</ecNumber>
    </recommendedName>
</protein>
<keyword evidence="4" id="KW-0227">DNA damage</keyword>
<feature type="domain" description="UmuC" evidence="5">
    <location>
        <begin position="9"/>
        <end position="189"/>
    </location>
</feature>
<feature type="binding site" evidence="4">
    <location>
        <position position="107"/>
    </location>
    <ligand>
        <name>Mg(2+)</name>
        <dbReference type="ChEBI" id="CHEBI:18420"/>
    </ligand>
</feature>
<accession>A0ABX1G9G9</accession>
<comment type="similarity">
    <text evidence="1 4">Belongs to the DNA polymerase type-Y family.</text>
</comment>
<evidence type="ECO:0000259" key="5">
    <source>
        <dbReference type="PROSITE" id="PS50173"/>
    </source>
</evidence>
<dbReference type="Gene3D" id="3.30.70.270">
    <property type="match status" value="1"/>
</dbReference>
<dbReference type="SUPFAM" id="SSF56672">
    <property type="entry name" value="DNA/RNA polymerases"/>
    <property type="match status" value="1"/>
</dbReference>
<dbReference type="Pfam" id="PF00817">
    <property type="entry name" value="IMS"/>
    <property type="match status" value="1"/>
</dbReference>
<dbReference type="Gene3D" id="1.10.150.20">
    <property type="entry name" value="5' to 3' exonuclease, C-terminal subdomain"/>
    <property type="match status" value="1"/>
</dbReference>
<dbReference type="RefSeq" id="WP_168153073.1">
    <property type="nucleotide sequence ID" value="NZ_JAAWVT010000009.1"/>
</dbReference>
<evidence type="ECO:0000256" key="3">
    <source>
        <dbReference type="ARBA" id="ARBA00049244"/>
    </source>
</evidence>
<dbReference type="InterPro" id="IPR043502">
    <property type="entry name" value="DNA/RNA_pol_sf"/>
</dbReference>
<keyword evidence="4" id="KW-0515">Mutator protein</keyword>
<keyword evidence="4 6" id="KW-0548">Nucleotidyltransferase</keyword>
<feature type="active site" evidence="4">
    <location>
        <position position="108"/>
    </location>
</feature>
<comment type="caution">
    <text evidence="6">The sequence shown here is derived from an EMBL/GenBank/DDBJ whole genome shotgun (WGS) entry which is preliminary data.</text>
</comment>
<dbReference type="Gene3D" id="3.40.1170.60">
    <property type="match status" value="1"/>
</dbReference>
<dbReference type="Pfam" id="PF11799">
    <property type="entry name" value="IMS_C"/>
    <property type="match status" value="1"/>
</dbReference>
<evidence type="ECO:0000256" key="1">
    <source>
        <dbReference type="ARBA" id="ARBA00010945"/>
    </source>
</evidence>
<dbReference type="InterPro" id="IPR022880">
    <property type="entry name" value="DNApol_IV"/>
</dbReference>
<proteinExistence type="inferred from homology"/>
<keyword evidence="4" id="KW-0235">DNA replication</keyword>
<dbReference type="InterPro" id="IPR043128">
    <property type="entry name" value="Rev_trsase/Diguanyl_cyclase"/>
</dbReference>
<keyword evidence="4" id="KW-0460">Magnesium</keyword>
<dbReference type="PANTHER" id="PTHR11076:SF33">
    <property type="entry name" value="DNA POLYMERASE KAPPA"/>
    <property type="match status" value="1"/>
</dbReference>
<dbReference type="Pfam" id="PF11798">
    <property type="entry name" value="IMS_HHH"/>
    <property type="match status" value="1"/>
</dbReference>
<feature type="binding site" evidence="4">
    <location>
        <position position="13"/>
    </location>
    <ligand>
        <name>Mg(2+)</name>
        <dbReference type="ChEBI" id="CHEBI:18420"/>
    </ligand>
</feature>
<keyword evidence="4" id="KW-0963">Cytoplasm</keyword>
<keyword evidence="4" id="KW-0479">Metal-binding</keyword>
<reference evidence="6 7" key="1">
    <citation type="submission" date="2020-04" db="EMBL/GenBank/DDBJ databases">
        <title>Paeniglutamicibacter sp. ANT13_2, a novel actinomycete isolated from sediment in Antarctica.</title>
        <authorList>
            <person name="Sakdapetsiri C."/>
            <person name="Pinyakong O."/>
        </authorList>
    </citation>
    <scope>NUCLEOTIDE SEQUENCE [LARGE SCALE GENOMIC DNA]</scope>
    <source>
        <strain evidence="6 7">ANT13_2</strain>
    </source>
</reference>